<dbReference type="RefSeq" id="WP_377152149.1">
    <property type="nucleotide sequence ID" value="NZ_JBHSAF010000012.1"/>
</dbReference>
<evidence type="ECO:0000313" key="2">
    <source>
        <dbReference type="Proteomes" id="UP001595692"/>
    </source>
</evidence>
<keyword evidence="2" id="KW-1185">Reference proteome</keyword>
<protein>
    <submittedName>
        <fullName evidence="1">Uncharacterized protein</fullName>
    </submittedName>
</protein>
<organism evidence="1 2">
    <name type="scientific">Pseudaeromonas sharmana</name>
    <dbReference type="NCBI Taxonomy" id="328412"/>
    <lineage>
        <taxon>Bacteria</taxon>
        <taxon>Pseudomonadati</taxon>
        <taxon>Pseudomonadota</taxon>
        <taxon>Gammaproteobacteria</taxon>
        <taxon>Aeromonadales</taxon>
        <taxon>Aeromonadaceae</taxon>
        <taxon>Pseudaeromonas</taxon>
    </lineage>
</organism>
<accession>A0ABV8CNZ9</accession>
<sequence length="253" mass="27891">MRSKLIPLLLIFVVGVIFWSLRETRSPTPHADGVSLDVGRLTAVEVNRQARSALDEMMNSEQPDQIRKAAALLKSLLKAPVLNKADAAQRQALLSQLELGRLTWVSQHQSLVQERDKLIAAMHQGDMAMEMLVAPMAGTDPYLSGVYDQYKRYSETLGLVSKGLFAAQNVAEMQHALVRMQGMAATVQDNARVLALEVATLREHAQVKAGAEALTQLIKPDQGCAARWVLLQQQQNQLASLALQLTDLFQTRA</sequence>
<proteinExistence type="predicted"/>
<evidence type="ECO:0000313" key="1">
    <source>
        <dbReference type="EMBL" id="MFC3913745.1"/>
    </source>
</evidence>
<reference evidence="2" key="1">
    <citation type="journal article" date="2019" name="Int. J. Syst. Evol. Microbiol.">
        <title>The Global Catalogue of Microorganisms (GCM) 10K type strain sequencing project: providing services to taxonomists for standard genome sequencing and annotation.</title>
        <authorList>
            <consortium name="The Broad Institute Genomics Platform"/>
            <consortium name="The Broad Institute Genome Sequencing Center for Infectious Disease"/>
            <person name="Wu L."/>
            <person name="Ma J."/>
        </authorList>
    </citation>
    <scope>NUCLEOTIDE SEQUENCE [LARGE SCALE GENOMIC DNA]</scope>
    <source>
        <strain evidence="2">CCUG 54939</strain>
    </source>
</reference>
<dbReference type="Proteomes" id="UP001595692">
    <property type="component" value="Unassembled WGS sequence"/>
</dbReference>
<gene>
    <name evidence="1" type="ORF">ACFOSS_09735</name>
</gene>
<comment type="caution">
    <text evidence="1">The sequence shown here is derived from an EMBL/GenBank/DDBJ whole genome shotgun (WGS) entry which is preliminary data.</text>
</comment>
<name>A0ABV8CNZ9_9GAMM</name>
<dbReference type="EMBL" id="JBHSAF010000012">
    <property type="protein sequence ID" value="MFC3913745.1"/>
    <property type="molecule type" value="Genomic_DNA"/>
</dbReference>